<protein>
    <submittedName>
        <fullName evidence="1">Uncharacterized protein</fullName>
    </submittedName>
</protein>
<accession>A0ACC0CVG9</accession>
<evidence type="ECO:0000313" key="1">
    <source>
        <dbReference type="EMBL" id="KAI6084424.1"/>
    </source>
</evidence>
<sequence>MAAEVEFLLGSNWILLPQGVQEFYNELQEHHVSATMAFDVAAASVKLKCLRSNQAKVMATCQAALDKIVRRELANGWESGKKIAKTWGSSTAIDQYKMASILVFSPSEILRSSFRAAWIMPGELADKKILMAHLVPREAVAELQKVTGSTLRASADGHVMYIGANSPQDAARVKGKLNALAEHLARPSKIDTRCETFIWAEDQQDSKVMFSYLEQGPRGYLKTFFLDRAKYDLEAETTMYGSLFENGVVISLCINGQSKPIFGPENIVPAVPSKDRDEPFQAFPSDWTYNSKERISDKTPSAATQDLFHAGQDPVVTSWVTHLPKPEQMLPEGTQPQPEARPMYDPRQPLRVIPASVPNQVVSQPSVLPAVESSLEKTEETTELSKDIQKHPESKPGSPTPDDMKEVVSTLEMILQEVRSLPYVILEELKSIQPRIALAEKPPARYTTMNQQAKKRGARGWLALQAQQTNQQPKPAPLIEPSLMYGISQKLVSMLGGLEMFTGDLSLKVKFGRICFTNIDDTRVYYEGSKSLDQAEAMHTQRLKNLLDKHHIDPNDCIFSNILTEKGGDANYISLMTYGSGERLWSGYKRRTVYEIVCCATTMEDKYFRFVIEVDGNDFSYRIRYLSNEACTLFVHCPKRTWDFQVTLSKSPRLGEEYKAFAKDLVDHLRVVPQSSGVPNLELSFKNAYKVGLLLARTVNVASYERTVGNNGYRNPNSLEIREVHDMMPSKVIEIENKVNVTLTQFPGVEELGQLPMWYEVSMQSETIQDAFRQNQDLELGEKVTWTPDQLMDARVFDGLVASAANMVKAIDGVGFWGDNHQDVGIHSAPEVKRNAQKNIW</sequence>
<reference evidence="1 2" key="1">
    <citation type="journal article" date="2022" name="New Phytol.">
        <title>Ecological generalism drives hyperdiversity of secondary metabolite gene clusters in xylarialean endophytes.</title>
        <authorList>
            <person name="Franco M.E.E."/>
            <person name="Wisecaver J.H."/>
            <person name="Arnold A.E."/>
            <person name="Ju Y.M."/>
            <person name="Slot J.C."/>
            <person name="Ahrendt S."/>
            <person name="Moore L.P."/>
            <person name="Eastman K.E."/>
            <person name="Scott K."/>
            <person name="Konkel Z."/>
            <person name="Mondo S.J."/>
            <person name="Kuo A."/>
            <person name="Hayes R.D."/>
            <person name="Haridas S."/>
            <person name="Andreopoulos B."/>
            <person name="Riley R."/>
            <person name="LaButti K."/>
            <person name="Pangilinan J."/>
            <person name="Lipzen A."/>
            <person name="Amirebrahimi M."/>
            <person name="Yan J."/>
            <person name="Adam C."/>
            <person name="Keymanesh K."/>
            <person name="Ng V."/>
            <person name="Louie K."/>
            <person name="Northen T."/>
            <person name="Drula E."/>
            <person name="Henrissat B."/>
            <person name="Hsieh H.M."/>
            <person name="Youens-Clark K."/>
            <person name="Lutzoni F."/>
            <person name="Miadlikowska J."/>
            <person name="Eastwood D.C."/>
            <person name="Hamelin R.C."/>
            <person name="Grigoriev I.V."/>
            <person name="U'Ren J.M."/>
        </authorList>
    </citation>
    <scope>NUCLEOTIDE SEQUENCE [LARGE SCALE GENOMIC DNA]</scope>
    <source>
        <strain evidence="1 2">ER1909</strain>
    </source>
</reference>
<proteinExistence type="predicted"/>
<organism evidence="1 2">
    <name type="scientific">Hypoxylon rubiginosum</name>
    <dbReference type="NCBI Taxonomy" id="110542"/>
    <lineage>
        <taxon>Eukaryota</taxon>
        <taxon>Fungi</taxon>
        <taxon>Dikarya</taxon>
        <taxon>Ascomycota</taxon>
        <taxon>Pezizomycotina</taxon>
        <taxon>Sordariomycetes</taxon>
        <taxon>Xylariomycetidae</taxon>
        <taxon>Xylariales</taxon>
        <taxon>Hypoxylaceae</taxon>
        <taxon>Hypoxylon</taxon>
    </lineage>
</organism>
<comment type="caution">
    <text evidence="1">The sequence shown here is derived from an EMBL/GenBank/DDBJ whole genome shotgun (WGS) entry which is preliminary data.</text>
</comment>
<gene>
    <name evidence="1" type="ORF">F4821DRAFT_280046</name>
</gene>
<dbReference type="EMBL" id="MU394337">
    <property type="protein sequence ID" value="KAI6084424.1"/>
    <property type="molecule type" value="Genomic_DNA"/>
</dbReference>
<keyword evidence="2" id="KW-1185">Reference proteome</keyword>
<name>A0ACC0CVG9_9PEZI</name>
<evidence type="ECO:0000313" key="2">
    <source>
        <dbReference type="Proteomes" id="UP001497680"/>
    </source>
</evidence>
<dbReference type="Proteomes" id="UP001497680">
    <property type="component" value="Unassembled WGS sequence"/>
</dbReference>